<feature type="non-terminal residue" evidence="6">
    <location>
        <position position="1"/>
    </location>
</feature>
<dbReference type="InterPro" id="IPR045275">
    <property type="entry name" value="MscS_archaea/bacteria_type"/>
</dbReference>
<evidence type="ECO:0000256" key="1">
    <source>
        <dbReference type="ARBA" id="ARBA00004370"/>
    </source>
</evidence>
<dbReference type="PANTHER" id="PTHR30221">
    <property type="entry name" value="SMALL-CONDUCTANCE MECHANOSENSITIVE CHANNEL"/>
    <property type="match status" value="1"/>
</dbReference>
<dbReference type="AlphaFoldDB" id="X1KM90"/>
<evidence type="ECO:0000256" key="4">
    <source>
        <dbReference type="ARBA" id="ARBA00023136"/>
    </source>
</evidence>
<gene>
    <name evidence="6" type="ORF">S06H3_03898</name>
</gene>
<keyword evidence="4" id="KW-0472">Membrane</keyword>
<dbReference type="GO" id="GO:0008381">
    <property type="term" value="F:mechanosensitive monoatomic ion channel activity"/>
    <property type="evidence" value="ECO:0007669"/>
    <property type="project" value="InterPro"/>
</dbReference>
<accession>X1KM90</accession>
<evidence type="ECO:0000313" key="6">
    <source>
        <dbReference type="EMBL" id="GAH94725.1"/>
    </source>
</evidence>
<reference evidence="6" key="1">
    <citation type="journal article" date="2014" name="Front. Microbiol.">
        <title>High frequency of phylogenetically diverse reductive dehalogenase-homologous genes in deep subseafloor sedimentary metagenomes.</title>
        <authorList>
            <person name="Kawai M."/>
            <person name="Futagami T."/>
            <person name="Toyoda A."/>
            <person name="Takaki Y."/>
            <person name="Nishi S."/>
            <person name="Hori S."/>
            <person name="Arai W."/>
            <person name="Tsubouchi T."/>
            <person name="Morono Y."/>
            <person name="Uchiyama I."/>
            <person name="Ito T."/>
            <person name="Fujiyama A."/>
            <person name="Inagaki F."/>
            <person name="Takami H."/>
        </authorList>
    </citation>
    <scope>NUCLEOTIDE SEQUENCE</scope>
    <source>
        <strain evidence="6">Expedition CK06-06</strain>
    </source>
</reference>
<dbReference type="InterPro" id="IPR023408">
    <property type="entry name" value="MscS_beta-dom_sf"/>
</dbReference>
<evidence type="ECO:0000259" key="5">
    <source>
        <dbReference type="Pfam" id="PF00924"/>
    </source>
</evidence>
<evidence type="ECO:0000256" key="3">
    <source>
        <dbReference type="ARBA" id="ARBA00022989"/>
    </source>
</evidence>
<dbReference type="GO" id="GO:0016020">
    <property type="term" value="C:membrane"/>
    <property type="evidence" value="ECO:0007669"/>
    <property type="project" value="UniProtKB-SubCell"/>
</dbReference>
<dbReference type="PANTHER" id="PTHR30221:SF1">
    <property type="entry name" value="SMALL-CONDUCTANCE MECHANOSENSITIVE CHANNEL"/>
    <property type="match status" value="1"/>
</dbReference>
<dbReference type="EMBL" id="BARV01001319">
    <property type="protein sequence ID" value="GAH94725.1"/>
    <property type="molecule type" value="Genomic_DNA"/>
</dbReference>
<proteinExistence type="predicted"/>
<protein>
    <recommendedName>
        <fullName evidence="5">Mechanosensitive ion channel MscS domain-containing protein</fullName>
    </recommendedName>
</protein>
<dbReference type="Pfam" id="PF00924">
    <property type="entry name" value="MS_channel_2nd"/>
    <property type="match status" value="1"/>
</dbReference>
<dbReference type="SUPFAM" id="SSF50182">
    <property type="entry name" value="Sm-like ribonucleoproteins"/>
    <property type="match status" value="1"/>
</dbReference>
<dbReference type="InterPro" id="IPR006685">
    <property type="entry name" value="MscS_channel_2nd"/>
</dbReference>
<evidence type="ECO:0000256" key="2">
    <source>
        <dbReference type="ARBA" id="ARBA00022692"/>
    </source>
</evidence>
<keyword evidence="3" id="KW-1133">Transmembrane helix</keyword>
<organism evidence="6">
    <name type="scientific">marine sediment metagenome</name>
    <dbReference type="NCBI Taxonomy" id="412755"/>
    <lineage>
        <taxon>unclassified sequences</taxon>
        <taxon>metagenomes</taxon>
        <taxon>ecological metagenomes</taxon>
    </lineage>
</organism>
<dbReference type="Gene3D" id="2.30.30.60">
    <property type="match status" value="1"/>
</dbReference>
<comment type="subcellular location">
    <subcellularLocation>
        <location evidence="1">Membrane</location>
    </subcellularLocation>
</comment>
<name>X1KM90_9ZZZZ</name>
<dbReference type="InterPro" id="IPR010920">
    <property type="entry name" value="LSM_dom_sf"/>
</dbReference>
<feature type="domain" description="Mechanosensitive ion channel MscS" evidence="5">
    <location>
        <begin position="2"/>
        <end position="70"/>
    </location>
</feature>
<keyword evidence="2" id="KW-0812">Transmembrane</keyword>
<comment type="caution">
    <text evidence="6">The sequence shown here is derived from an EMBL/GenBank/DDBJ whole genome shotgun (WGS) entry which is preliminary data.</text>
</comment>
<sequence>AAWIMIIAKRPFEIGDRVIIGNVRGDVADVTLTHIYLKEIGGIVPGEETSGRIIMIPNSILFEQNIINYTSRDEYVLDQVVVAVTYESNLDKAVEIGLESAKN</sequence>